<dbReference type="AlphaFoldDB" id="A0A929FAT5"/>
<dbReference type="Gene3D" id="1.10.260.40">
    <property type="entry name" value="lambda repressor-like DNA-binding domains"/>
    <property type="match status" value="1"/>
</dbReference>
<dbReference type="InterPro" id="IPR010359">
    <property type="entry name" value="IrrE_HExxH"/>
</dbReference>
<dbReference type="PROSITE" id="PS50943">
    <property type="entry name" value="HTH_CROC1"/>
    <property type="match status" value="1"/>
</dbReference>
<evidence type="ECO:0000313" key="3">
    <source>
        <dbReference type="EMBL" id="MBE9068439.1"/>
    </source>
</evidence>
<dbReference type="RefSeq" id="WP_193994385.1">
    <property type="nucleotide sequence ID" value="NZ_JADEXP010000169.1"/>
</dbReference>
<dbReference type="Proteomes" id="UP000615026">
    <property type="component" value="Unassembled WGS sequence"/>
</dbReference>
<sequence>MSNVNSIKTYREQMGLSQDQLGESLRVTRQTIAAWEKGERTVSLVQLSKIAKTLGIALELLIGPAAALSAPAGLMFRADQPSMLTPTLRAHLTQKSVDYAAVEQIVGEIPTLPEMRPLTGYNEDVVEEVAKEIRDWLGVGETYPLGDVLALLEAKGLKIILHPLPETISGFSAYTDTTGTVIFVNANHPTERQFFTALHELGHLIFHRQEYNHPHNQTRKNDPREKAANHLAGAVLLSRDIIYRELRAYRNRWIPEPLLADIKRRYGVSLMTILYRAGQLGLITKKQQGQQIGVLKKKYGVNEEPQLPTPQHLTRLERLVFLALLREELTVSRAAEVLDKHLIDIRQQLANWMEEDGD</sequence>
<dbReference type="PANTHER" id="PTHR43236">
    <property type="entry name" value="ANTITOXIN HIGA1"/>
    <property type="match status" value="1"/>
</dbReference>
<dbReference type="SMART" id="SM00530">
    <property type="entry name" value="HTH_XRE"/>
    <property type="match status" value="1"/>
</dbReference>
<dbReference type="SUPFAM" id="SSF47413">
    <property type="entry name" value="lambda repressor-like DNA-binding domains"/>
    <property type="match status" value="1"/>
</dbReference>
<evidence type="ECO:0000313" key="4">
    <source>
        <dbReference type="Proteomes" id="UP000615026"/>
    </source>
</evidence>
<accession>A0A929FAT5</accession>
<comment type="similarity">
    <text evidence="1">Belongs to the short-chain fatty acyl-CoA assimilation regulator (ScfR) family.</text>
</comment>
<evidence type="ECO:0000256" key="1">
    <source>
        <dbReference type="ARBA" id="ARBA00007227"/>
    </source>
</evidence>
<dbReference type="Gene3D" id="1.10.10.2910">
    <property type="match status" value="1"/>
</dbReference>
<reference evidence="3" key="1">
    <citation type="submission" date="2020-10" db="EMBL/GenBank/DDBJ databases">
        <authorList>
            <person name="Castelo-Branco R."/>
            <person name="Eusebio N."/>
            <person name="Adriana R."/>
            <person name="Vieira A."/>
            <person name="Brugerolle De Fraissinette N."/>
            <person name="Rezende De Castro R."/>
            <person name="Schneider M.P."/>
            <person name="Vasconcelos V."/>
            <person name="Leao P.N."/>
        </authorList>
    </citation>
    <scope>NUCLEOTIDE SEQUENCE</scope>
    <source>
        <strain evidence="3">LEGE 11479</strain>
    </source>
</reference>
<gene>
    <name evidence="3" type="ORF">IQ260_17440</name>
</gene>
<comment type="caution">
    <text evidence="3">The sequence shown here is derived from an EMBL/GenBank/DDBJ whole genome shotgun (WGS) entry which is preliminary data.</text>
</comment>
<organism evidence="3 4">
    <name type="scientific">Leptolyngbya cf. ectocarpi LEGE 11479</name>
    <dbReference type="NCBI Taxonomy" id="1828722"/>
    <lineage>
        <taxon>Bacteria</taxon>
        <taxon>Bacillati</taxon>
        <taxon>Cyanobacteriota</taxon>
        <taxon>Cyanophyceae</taxon>
        <taxon>Leptolyngbyales</taxon>
        <taxon>Leptolyngbyaceae</taxon>
        <taxon>Leptolyngbya group</taxon>
        <taxon>Leptolyngbya</taxon>
    </lineage>
</organism>
<dbReference type="Pfam" id="PF01381">
    <property type="entry name" value="HTH_3"/>
    <property type="match status" value="1"/>
</dbReference>
<dbReference type="GO" id="GO:0003677">
    <property type="term" value="F:DNA binding"/>
    <property type="evidence" value="ECO:0007669"/>
    <property type="project" value="InterPro"/>
</dbReference>
<dbReference type="InterPro" id="IPR001387">
    <property type="entry name" value="Cro/C1-type_HTH"/>
</dbReference>
<name>A0A929FAT5_LEPEC</name>
<dbReference type="InterPro" id="IPR010982">
    <property type="entry name" value="Lambda_DNA-bd_dom_sf"/>
</dbReference>
<proteinExistence type="inferred from homology"/>
<dbReference type="CDD" id="cd00093">
    <property type="entry name" value="HTH_XRE"/>
    <property type="match status" value="1"/>
</dbReference>
<protein>
    <submittedName>
        <fullName evidence="3">ImmA/IrrE family metallo-endopeptidase</fullName>
    </submittedName>
</protein>
<dbReference type="Pfam" id="PF06114">
    <property type="entry name" value="Peptidase_M78"/>
    <property type="match status" value="1"/>
</dbReference>
<dbReference type="InterPro" id="IPR052345">
    <property type="entry name" value="Rad_response_metalloprotease"/>
</dbReference>
<keyword evidence="4" id="KW-1185">Reference proteome</keyword>
<feature type="domain" description="HTH cro/C1-type" evidence="2">
    <location>
        <begin position="7"/>
        <end position="61"/>
    </location>
</feature>
<dbReference type="EMBL" id="JADEXP010000169">
    <property type="protein sequence ID" value="MBE9068439.1"/>
    <property type="molecule type" value="Genomic_DNA"/>
</dbReference>
<evidence type="ECO:0000259" key="2">
    <source>
        <dbReference type="PROSITE" id="PS50943"/>
    </source>
</evidence>
<dbReference type="PANTHER" id="PTHR43236:SF1">
    <property type="entry name" value="BLL7220 PROTEIN"/>
    <property type="match status" value="1"/>
</dbReference>